<dbReference type="FunCoup" id="E3MGS4">
    <property type="interactions" value="959"/>
</dbReference>
<dbReference type="PANTHER" id="PTHR23015:SF4">
    <property type="entry name" value="DUF38 DOMAIN-CONTAINING PROTEIN-RELATED"/>
    <property type="match status" value="1"/>
</dbReference>
<feature type="domain" description="F-box" evidence="1">
    <location>
        <begin position="4"/>
        <end position="53"/>
    </location>
</feature>
<keyword evidence="3" id="KW-1185">Reference proteome</keyword>
<dbReference type="InParanoid" id="E3MGS4"/>
<dbReference type="Pfam" id="PF00646">
    <property type="entry name" value="F-box"/>
    <property type="match status" value="1"/>
</dbReference>
<organism evidence="3">
    <name type="scientific">Caenorhabditis remanei</name>
    <name type="common">Caenorhabditis vulgaris</name>
    <dbReference type="NCBI Taxonomy" id="31234"/>
    <lineage>
        <taxon>Eukaryota</taxon>
        <taxon>Metazoa</taxon>
        <taxon>Ecdysozoa</taxon>
        <taxon>Nematoda</taxon>
        <taxon>Chromadorea</taxon>
        <taxon>Rhabditida</taxon>
        <taxon>Rhabditina</taxon>
        <taxon>Rhabditomorpha</taxon>
        <taxon>Rhabditoidea</taxon>
        <taxon>Rhabditidae</taxon>
        <taxon>Peloderinae</taxon>
        <taxon>Caenorhabditis</taxon>
    </lineage>
</organism>
<dbReference type="AlphaFoldDB" id="E3MGS4"/>
<reference evidence="2" key="1">
    <citation type="submission" date="2007-07" db="EMBL/GenBank/DDBJ databases">
        <title>PCAP assembly of the Caenorhabditis remanei genome.</title>
        <authorList>
            <consortium name="The Caenorhabditis remanei Sequencing Consortium"/>
            <person name="Wilson R.K."/>
        </authorList>
    </citation>
    <scope>NUCLEOTIDE SEQUENCE [LARGE SCALE GENOMIC DNA]</scope>
    <source>
        <strain evidence="2">PB4641</strain>
    </source>
</reference>
<dbReference type="EMBL" id="DS268444">
    <property type="protein sequence ID" value="EFP01768.1"/>
    <property type="molecule type" value="Genomic_DNA"/>
</dbReference>
<sequence length="348" mass="40016">MADDPPLLRLPEITMNHILYFCDYSEIARLRKVCHTLRNHIDLFKPDAHVEEVLLGNGKNAEICFDSDQDSRICIDYEETEGGCTVKCDTFMGRHSLKTISGMNPMDVLIQDFKIYMRHLKTPLKQFQLSEICCDALLQIRKEQPPESQIFPLKVNKLELYGLSPDQILATLPLFDANHLKDLRIGTGINAATDGDGLNDDALFESEQWRNAERICLSHKFKISNVRQITHLKEFEGSMSRMTAADAVFLKNVSFQTLHYRFATFQTFISSPVFKQCCIKVDVDLNSLPLKDIFGPSSFDRYTKSNRWYFHIPDDTNSALRVNVSLNSNFEIARINRRYVVPGEMIIY</sequence>
<gene>
    <name evidence="2" type="ORF">CRE_23442</name>
</gene>
<dbReference type="PROSITE" id="PS50181">
    <property type="entry name" value="FBOX"/>
    <property type="match status" value="1"/>
</dbReference>
<proteinExistence type="predicted"/>
<accession>E3MGS4</accession>
<name>E3MGS4_CAERE</name>
<dbReference type="Proteomes" id="UP000008281">
    <property type="component" value="Unassembled WGS sequence"/>
</dbReference>
<dbReference type="InterPro" id="IPR001810">
    <property type="entry name" value="F-box_dom"/>
</dbReference>
<dbReference type="Pfam" id="PF01827">
    <property type="entry name" value="FTH"/>
    <property type="match status" value="1"/>
</dbReference>
<dbReference type="InterPro" id="IPR036047">
    <property type="entry name" value="F-box-like_dom_sf"/>
</dbReference>
<dbReference type="InterPro" id="IPR040161">
    <property type="entry name" value="FB224"/>
</dbReference>
<evidence type="ECO:0000313" key="2">
    <source>
        <dbReference type="EMBL" id="EFP01768.1"/>
    </source>
</evidence>
<dbReference type="InterPro" id="IPR002900">
    <property type="entry name" value="DUF38/FTH_CAE_spp"/>
</dbReference>
<dbReference type="GO" id="GO:0045087">
    <property type="term" value="P:innate immune response"/>
    <property type="evidence" value="ECO:0007669"/>
    <property type="project" value="TreeGrafter"/>
</dbReference>
<dbReference type="PANTHER" id="PTHR23015">
    <property type="entry name" value="UNCHARACTERIZED C.ELEGANS PROTEIN"/>
    <property type="match status" value="1"/>
</dbReference>
<evidence type="ECO:0000259" key="1">
    <source>
        <dbReference type="PROSITE" id="PS50181"/>
    </source>
</evidence>
<evidence type="ECO:0000313" key="3">
    <source>
        <dbReference type="Proteomes" id="UP000008281"/>
    </source>
</evidence>
<dbReference type="SUPFAM" id="SSF81383">
    <property type="entry name" value="F-box domain"/>
    <property type="match status" value="1"/>
</dbReference>
<dbReference type="HOGENOM" id="CLU_030831_0_0_1"/>
<protein>
    <recommendedName>
        <fullName evidence="1">F-box domain-containing protein</fullName>
    </recommendedName>
</protein>